<evidence type="ECO:0000256" key="10">
    <source>
        <dbReference type="ARBA" id="ARBA00022918"/>
    </source>
</evidence>
<evidence type="ECO:0000256" key="5">
    <source>
        <dbReference type="ARBA" id="ARBA00022759"/>
    </source>
</evidence>
<keyword evidence="2" id="KW-0808">Transferase</keyword>
<dbReference type="Gene3D" id="3.30.420.10">
    <property type="entry name" value="Ribonuclease H-like superfamily/Ribonuclease H"/>
    <property type="match status" value="1"/>
</dbReference>
<feature type="compositionally biased region" description="Basic residues" evidence="12">
    <location>
        <begin position="1182"/>
        <end position="1198"/>
    </location>
</feature>
<dbReference type="FunFam" id="3.10.20.370:FF:000001">
    <property type="entry name" value="Retrovirus-related Pol polyprotein from transposon 17.6-like protein"/>
    <property type="match status" value="1"/>
</dbReference>
<dbReference type="SUPFAM" id="SSF53098">
    <property type="entry name" value="Ribonuclease H-like"/>
    <property type="match status" value="1"/>
</dbReference>
<keyword evidence="8" id="KW-0694">RNA-binding</keyword>
<dbReference type="FunFam" id="3.30.420.10:FF:000032">
    <property type="entry name" value="Retrovirus-related Pol polyprotein from transposon 297-like Protein"/>
    <property type="match status" value="1"/>
</dbReference>
<evidence type="ECO:0000256" key="6">
    <source>
        <dbReference type="ARBA" id="ARBA00022801"/>
    </source>
</evidence>
<dbReference type="CDD" id="cd01647">
    <property type="entry name" value="RT_LTR"/>
    <property type="match status" value="1"/>
</dbReference>
<evidence type="ECO:0000256" key="7">
    <source>
        <dbReference type="ARBA" id="ARBA00022842"/>
    </source>
</evidence>
<comment type="caution">
    <text evidence="16">The sequence shown here is derived from an EMBL/GenBank/DDBJ whole genome shotgun (WGS) entry which is preliminary data.</text>
</comment>
<keyword evidence="5" id="KW-0255">Endonuclease</keyword>
<dbReference type="Gene3D" id="1.10.340.70">
    <property type="match status" value="1"/>
</dbReference>
<keyword evidence="6" id="KW-0378">Hydrolase</keyword>
<feature type="domain" description="Reverse transcriptase" evidence="14">
    <location>
        <begin position="320"/>
        <end position="499"/>
    </location>
</feature>
<dbReference type="InterPro" id="IPR050951">
    <property type="entry name" value="Retrovirus_Pol_polyprotein"/>
</dbReference>
<dbReference type="GO" id="GO:0015074">
    <property type="term" value="P:DNA integration"/>
    <property type="evidence" value="ECO:0007669"/>
    <property type="project" value="UniProtKB-KW"/>
</dbReference>
<dbReference type="Proteomes" id="UP001152320">
    <property type="component" value="Chromosome 8"/>
</dbReference>
<organism evidence="16 17">
    <name type="scientific">Holothuria leucospilota</name>
    <name type="common">Black long sea cucumber</name>
    <name type="synonym">Mertensiothuria leucospilota</name>
    <dbReference type="NCBI Taxonomy" id="206669"/>
    <lineage>
        <taxon>Eukaryota</taxon>
        <taxon>Metazoa</taxon>
        <taxon>Echinodermata</taxon>
        <taxon>Eleutherozoa</taxon>
        <taxon>Echinozoa</taxon>
        <taxon>Holothuroidea</taxon>
        <taxon>Aspidochirotacea</taxon>
        <taxon>Aspidochirotida</taxon>
        <taxon>Holothuriidae</taxon>
        <taxon>Holothuria</taxon>
    </lineage>
</organism>
<dbReference type="CDD" id="cd00303">
    <property type="entry name" value="retropepsin_like"/>
    <property type="match status" value="1"/>
</dbReference>
<dbReference type="Pfam" id="PF00078">
    <property type="entry name" value="RVT_1"/>
    <property type="match status" value="1"/>
</dbReference>
<dbReference type="OrthoDB" id="6382339at2759"/>
<evidence type="ECO:0000313" key="17">
    <source>
        <dbReference type="Proteomes" id="UP001152320"/>
    </source>
</evidence>
<dbReference type="InterPro" id="IPR012337">
    <property type="entry name" value="RNaseH-like_sf"/>
</dbReference>
<dbReference type="GO" id="GO:0004190">
    <property type="term" value="F:aspartic-type endopeptidase activity"/>
    <property type="evidence" value="ECO:0007669"/>
    <property type="project" value="InterPro"/>
</dbReference>
<dbReference type="FunFam" id="3.30.70.270:FF:000020">
    <property type="entry name" value="Transposon Tf2-6 polyprotein-like Protein"/>
    <property type="match status" value="1"/>
</dbReference>
<dbReference type="InterPro" id="IPR041588">
    <property type="entry name" value="Integrase_H2C2"/>
</dbReference>
<evidence type="ECO:0000256" key="12">
    <source>
        <dbReference type="SAM" id="MobiDB-lite"/>
    </source>
</evidence>
<dbReference type="InterPro" id="IPR036397">
    <property type="entry name" value="RNaseH_sf"/>
</dbReference>
<accession>A0A9Q1H9I4</accession>
<evidence type="ECO:0000256" key="1">
    <source>
        <dbReference type="ARBA" id="ARBA00022670"/>
    </source>
</evidence>
<dbReference type="PROSITE" id="PS50878">
    <property type="entry name" value="RT_POL"/>
    <property type="match status" value="1"/>
</dbReference>
<evidence type="ECO:0000259" key="14">
    <source>
        <dbReference type="PROSITE" id="PS50878"/>
    </source>
</evidence>
<dbReference type="GO" id="GO:0004519">
    <property type="term" value="F:endonuclease activity"/>
    <property type="evidence" value="ECO:0007669"/>
    <property type="project" value="UniProtKB-KW"/>
</dbReference>
<evidence type="ECO:0000256" key="2">
    <source>
        <dbReference type="ARBA" id="ARBA00022679"/>
    </source>
</evidence>
<dbReference type="Gene3D" id="3.30.70.270">
    <property type="match status" value="2"/>
</dbReference>
<dbReference type="InterPro" id="IPR021109">
    <property type="entry name" value="Peptidase_aspartic_dom_sf"/>
</dbReference>
<dbReference type="InterPro" id="IPR043502">
    <property type="entry name" value="DNA/RNA_pol_sf"/>
</dbReference>
<dbReference type="CDD" id="cd09274">
    <property type="entry name" value="RNase_HI_RT_Ty3"/>
    <property type="match status" value="1"/>
</dbReference>
<dbReference type="FunFam" id="1.10.340.70:FF:000001">
    <property type="entry name" value="Retrovirus-related Pol polyprotein from transposon gypsy-like Protein"/>
    <property type="match status" value="1"/>
</dbReference>
<evidence type="ECO:0000256" key="9">
    <source>
        <dbReference type="ARBA" id="ARBA00022908"/>
    </source>
</evidence>
<dbReference type="InterPro" id="IPR001995">
    <property type="entry name" value="Peptidase_A2_cat"/>
</dbReference>
<dbReference type="SUPFAM" id="SSF56672">
    <property type="entry name" value="DNA/RNA polymerases"/>
    <property type="match status" value="1"/>
</dbReference>
<feature type="domain" description="Peptidase A2" evidence="13">
    <location>
        <begin position="15"/>
        <end position="95"/>
    </location>
</feature>
<keyword evidence="11" id="KW-0511">Multifunctional enzyme</keyword>
<evidence type="ECO:0000256" key="11">
    <source>
        <dbReference type="ARBA" id="ARBA00023268"/>
    </source>
</evidence>
<gene>
    <name evidence="16" type="ORF">HOLleu_18285</name>
</gene>
<dbReference type="InterPro" id="IPR043128">
    <property type="entry name" value="Rev_trsase/Diguanyl_cyclase"/>
</dbReference>
<evidence type="ECO:0000256" key="4">
    <source>
        <dbReference type="ARBA" id="ARBA00022722"/>
    </source>
</evidence>
<reference evidence="16" key="1">
    <citation type="submission" date="2021-10" db="EMBL/GenBank/DDBJ databases">
        <title>Tropical sea cucumber genome reveals ecological adaptation and Cuvierian tubules defense mechanism.</title>
        <authorList>
            <person name="Chen T."/>
        </authorList>
    </citation>
    <scope>NUCLEOTIDE SEQUENCE</scope>
    <source>
        <strain evidence="16">Nanhai2018</strain>
        <tissue evidence="16">Muscle</tissue>
    </source>
</reference>
<dbReference type="InterPro" id="IPR001584">
    <property type="entry name" value="Integrase_cat-core"/>
</dbReference>
<dbReference type="InterPro" id="IPR041577">
    <property type="entry name" value="RT_RNaseH_2"/>
</dbReference>
<dbReference type="InterPro" id="IPR001969">
    <property type="entry name" value="Aspartic_peptidase_AS"/>
</dbReference>
<proteinExistence type="predicted"/>
<dbReference type="GO" id="GO:0003723">
    <property type="term" value="F:RNA binding"/>
    <property type="evidence" value="ECO:0007669"/>
    <property type="project" value="UniProtKB-KW"/>
</dbReference>
<feature type="region of interest" description="Disordered" evidence="12">
    <location>
        <begin position="1181"/>
        <end position="1271"/>
    </location>
</feature>
<dbReference type="Pfam" id="PF17921">
    <property type="entry name" value="Integrase_H2C2"/>
    <property type="match status" value="1"/>
</dbReference>
<dbReference type="PANTHER" id="PTHR37984">
    <property type="entry name" value="PROTEIN CBG26694"/>
    <property type="match status" value="1"/>
</dbReference>
<protein>
    <recommendedName>
        <fullName evidence="18">Endonuclease</fullName>
    </recommendedName>
</protein>
<dbReference type="PROSITE" id="PS00141">
    <property type="entry name" value="ASP_PROTEASE"/>
    <property type="match status" value="1"/>
</dbReference>
<dbReference type="AlphaFoldDB" id="A0A9Q1H9I4"/>
<dbReference type="Gene3D" id="3.10.10.10">
    <property type="entry name" value="HIV Type 1 Reverse Transcriptase, subunit A, domain 1"/>
    <property type="match status" value="1"/>
</dbReference>
<evidence type="ECO:0000256" key="3">
    <source>
        <dbReference type="ARBA" id="ARBA00022695"/>
    </source>
</evidence>
<evidence type="ECO:0000259" key="15">
    <source>
        <dbReference type="PROSITE" id="PS50994"/>
    </source>
</evidence>
<feature type="domain" description="Integrase catalytic" evidence="15">
    <location>
        <begin position="911"/>
        <end position="1070"/>
    </location>
</feature>
<keyword evidence="9" id="KW-0229">DNA integration</keyword>
<keyword evidence="1" id="KW-0645">Protease</keyword>
<dbReference type="Pfam" id="PF22938">
    <property type="entry name" value="Integrase_p58_C"/>
    <property type="match status" value="1"/>
</dbReference>
<dbReference type="Gene3D" id="2.40.70.10">
    <property type="entry name" value="Acid Proteases"/>
    <property type="match status" value="1"/>
</dbReference>
<dbReference type="Pfam" id="PF17919">
    <property type="entry name" value="RT_RNaseH_2"/>
    <property type="match status" value="1"/>
</dbReference>
<dbReference type="GO" id="GO:0006508">
    <property type="term" value="P:proteolysis"/>
    <property type="evidence" value="ECO:0007669"/>
    <property type="project" value="UniProtKB-KW"/>
</dbReference>
<evidence type="ECO:0000259" key="13">
    <source>
        <dbReference type="PROSITE" id="PS50175"/>
    </source>
</evidence>
<evidence type="ECO:0000313" key="16">
    <source>
        <dbReference type="EMBL" id="KAJ8037468.1"/>
    </source>
</evidence>
<name>A0A9Q1H9I4_HOLLE</name>
<dbReference type="GO" id="GO:0003964">
    <property type="term" value="F:RNA-directed DNA polymerase activity"/>
    <property type="evidence" value="ECO:0007669"/>
    <property type="project" value="UniProtKB-KW"/>
</dbReference>
<dbReference type="FunFam" id="3.10.10.10:FF:000007">
    <property type="entry name" value="Retrovirus-related Pol polyprotein from transposon 17.6-like Protein"/>
    <property type="match status" value="1"/>
</dbReference>
<dbReference type="InterPro" id="IPR000477">
    <property type="entry name" value="RT_dom"/>
</dbReference>
<keyword evidence="4" id="KW-0540">Nuclease</keyword>
<evidence type="ECO:0008006" key="18">
    <source>
        <dbReference type="Google" id="ProtNLM"/>
    </source>
</evidence>
<evidence type="ECO:0000256" key="8">
    <source>
        <dbReference type="ARBA" id="ARBA00022884"/>
    </source>
</evidence>
<keyword evidence="3" id="KW-0548">Nucleotidyltransferase</keyword>
<dbReference type="PROSITE" id="PS50175">
    <property type="entry name" value="ASP_PROT_RETROV"/>
    <property type="match status" value="1"/>
</dbReference>
<dbReference type="SUPFAM" id="SSF50630">
    <property type="entry name" value="Acid proteases"/>
    <property type="match status" value="1"/>
</dbReference>
<dbReference type="PROSITE" id="PS50994">
    <property type="entry name" value="INTEGRASE"/>
    <property type="match status" value="1"/>
</dbReference>
<dbReference type="FunFam" id="3.10.10.10:FF:000002">
    <property type="entry name" value="Retrovirus-related Pol polyprotein from transposon 17.6-like protein"/>
    <property type="match status" value="1"/>
</dbReference>
<sequence>MGLYLDIELCSSYHVPGLVDTGANITLIRTESFFAIPDEERPVLEPVTCDLMLANGKTIPIAGTTYLVLKVASKKLKHKIWIADIEPELILGYDFLEKFHCILDICNSIILVNGERVESQLHSGQKLGQSRVTTRKTVVIPPCSEMLMVGQLTHQPESRKCGLIQPNEQFSKKKGVAVAYAVVNTQNSEVPLRVVNTLPEPVTVHENTTVAYCEPLDEVDETNTNQQRFCVGNNGMDTPPHLRDLIDRSCIRLEEKQRQELVSLITQYGHVFSKGPSDMGRTKVVQHTINTGSHAPIKQAPRRVPISRREEITNHLNEMLANDVVEPSCSPWASPIVLVGKKDGSTRFCVDYRKLNDITVKDSYPLPKIDETLDMMGGSRWFSTLDLASGYWQIEMAAADRPKTAFVTHQGLFQFKVLPFGLCNAPATFERLMEFVLAGLQWSTCLIYLDDVIVHSHDFSAHIQRLAEVLQRFEQAGLKLSPKKCHLLQKEVEYLGHRITPEGISTDPEKIRAIRNWPVPQNLTEVRSFLGLCAYYRRFIKDFANIAKPLHRLTEKNKRFNWTEETQLAFQKLKTALTEAPVLSFPLPKGQFIIDADASNHGLGAVLSQEQNGIEKPVSYYSRTLSKAEEKYCVTRKELLAVVSAVKRFHHYVYGRHFLLRTDHGALRWLLNFKNPEGQVARWIEILNTYDMGIRHRPGRSHGNADALSRRPCGDCAYCIRQEEKEDRTAETRNELAANSPKCCTLDTQEVKDVTKESKSWMEQWSLQELRQMQVSDPEIQPIIAWKEQSTMKPAWEVVAGMSNAIRNYWLKWGELALWEGVLYRKFQADEGVIWWQLVVPKSIRVKILQQVHDHKLVGHLQIRKTLERLRPKFYWSGYRKEVEEYCNDCQKCASRKGAWKKPRAGMQTYIVGTPMLRCALDIMGPLPMSYQGNKYILVVADYFTKWTEAFAMPDQEASTVADILVKQFICRFGIPQELHSDQGRQFESLLFQEMCKLLDIEKTRTTAFHPQSDGMVERFNRTLEDMLALVVEPNQKDWDTWLPYLMLAYRSAIHESTGYTPSELMLGRTVTLPYDGMVTAPPVEEDMPKSYPEYITKLRDTFEKVHNGARKHLRIPHERQRKDYNRKAHLHQYKVGDCVWLRSPGRKKGLSPKLQAKWKGPCLIEEKLSDVTYRIKEGPRTKSKVVHHNRLKPHKGSSKPMWMTSQNKTFTSKATQAGETHLKDNDIAVSESEPTTPDQPIPDSKVYPNLHLRPRRQRKPPDHYGSNIYE</sequence>
<keyword evidence="7" id="KW-0460">Magnesium</keyword>
<keyword evidence="10" id="KW-0695">RNA-directed DNA polymerase</keyword>
<dbReference type="InterPro" id="IPR054465">
    <property type="entry name" value="Integrase_p58-like_C"/>
</dbReference>
<dbReference type="PANTHER" id="PTHR37984:SF5">
    <property type="entry name" value="PROTEIN NYNRIN-LIKE"/>
    <property type="match status" value="1"/>
</dbReference>
<keyword evidence="17" id="KW-1185">Reference proteome</keyword>
<dbReference type="EMBL" id="JAIZAY010000008">
    <property type="protein sequence ID" value="KAJ8037468.1"/>
    <property type="molecule type" value="Genomic_DNA"/>
</dbReference>
<dbReference type="Pfam" id="PF00665">
    <property type="entry name" value="rve"/>
    <property type="match status" value="1"/>
</dbReference>
<feature type="compositionally biased region" description="Polar residues" evidence="12">
    <location>
        <begin position="1204"/>
        <end position="1219"/>
    </location>
</feature>